<evidence type="ECO:0000313" key="1">
    <source>
        <dbReference type="EMBL" id="KAJ8983186.1"/>
    </source>
</evidence>
<accession>A0ABQ9JZ95</accession>
<dbReference type="InterPro" id="IPR036526">
    <property type="entry name" value="C-N_Hydrolase_sf"/>
</dbReference>
<dbReference type="Gene3D" id="3.60.110.10">
    <property type="entry name" value="Carbon-nitrogen hydrolase"/>
    <property type="match status" value="1"/>
</dbReference>
<gene>
    <name evidence="1" type="ORF">NQ317_005829</name>
</gene>
<name>A0ABQ9JZ95_9CUCU</name>
<comment type="caution">
    <text evidence="1">The sequence shown here is derived from an EMBL/GenBank/DDBJ whole genome shotgun (WGS) entry which is preliminary data.</text>
</comment>
<keyword evidence="2" id="KW-1185">Reference proteome</keyword>
<evidence type="ECO:0000313" key="2">
    <source>
        <dbReference type="Proteomes" id="UP001162164"/>
    </source>
</evidence>
<dbReference type="Proteomes" id="UP001162164">
    <property type="component" value="Unassembled WGS sequence"/>
</dbReference>
<sequence>MLYLNLQIKPSELLLGEVLTYSACRKHGVNMPYAFCTREKTPWCEYAENAQHGPTTKMLQELAQIHNMENIVKTISPKGVILMNPFTILEGDTGHPVFEVGMSLFANCNSLYRSTKKMFSRNLKKDEAM</sequence>
<reference evidence="1" key="1">
    <citation type="journal article" date="2023" name="Insect Mol. Biol.">
        <title>Genome sequencing provides insights into the evolution of gene families encoding plant cell wall-degrading enzymes in longhorned beetles.</title>
        <authorList>
            <person name="Shin N.R."/>
            <person name="Okamura Y."/>
            <person name="Kirsch R."/>
            <person name="Pauchet Y."/>
        </authorList>
    </citation>
    <scope>NUCLEOTIDE SEQUENCE</scope>
    <source>
        <strain evidence="1">MMC_N1</strain>
    </source>
</reference>
<dbReference type="EMBL" id="JAPWTJ010000090">
    <property type="protein sequence ID" value="KAJ8983186.1"/>
    <property type="molecule type" value="Genomic_DNA"/>
</dbReference>
<organism evidence="1 2">
    <name type="scientific">Molorchus minor</name>
    <dbReference type="NCBI Taxonomy" id="1323400"/>
    <lineage>
        <taxon>Eukaryota</taxon>
        <taxon>Metazoa</taxon>
        <taxon>Ecdysozoa</taxon>
        <taxon>Arthropoda</taxon>
        <taxon>Hexapoda</taxon>
        <taxon>Insecta</taxon>
        <taxon>Pterygota</taxon>
        <taxon>Neoptera</taxon>
        <taxon>Endopterygota</taxon>
        <taxon>Coleoptera</taxon>
        <taxon>Polyphaga</taxon>
        <taxon>Cucujiformia</taxon>
        <taxon>Chrysomeloidea</taxon>
        <taxon>Cerambycidae</taxon>
        <taxon>Lamiinae</taxon>
        <taxon>Monochamini</taxon>
        <taxon>Molorchus</taxon>
    </lineage>
</organism>
<proteinExistence type="predicted"/>
<protein>
    <submittedName>
        <fullName evidence="1">Uncharacterized protein</fullName>
    </submittedName>
</protein>